<dbReference type="AlphaFoldDB" id="A0A0P1FQZ7"/>
<proteinExistence type="inferred from homology"/>
<evidence type="ECO:0000256" key="6">
    <source>
        <dbReference type="ARBA" id="ARBA00022982"/>
    </source>
</evidence>
<dbReference type="STRING" id="53501.SAMN04488043_11339"/>
<dbReference type="EC" id="1.8.1.2" evidence="8"/>
<feature type="domain" description="Flavodoxin-like" evidence="7">
    <location>
        <begin position="3"/>
        <end position="144"/>
    </location>
</feature>
<sequence length="156" mass="16518">MNIAILFGTETGNAEMLAEDISSALEDEHQTRFANLQDTGPSELRDAELNIIVCSSYGDGELPASAKPFADRLREEQTDLDGVRFAMFGLGDGEYATTFGHGSMKLAEMLIGRGAEIVGERLVHDASGDDLPEDIAIPWAEAILASGNAAAASTAE</sequence>
<comment type="cofactor">
    <cofactor evidence="1">
        <name>FMN</name>
        <dbReference type="ChEBI" id="CHEBI:58210"/>
    </cofactor>
</comment>
<dbReference type="Proteomes" id="UP000051587">
    <property type="component" value="Unassembled WGS sequence"/>
</dbReference>
<dbReference type="InterPro" id="IPR001094">
    <property type="entry name" value="Flavdoxin-like"/>
</dbReference>
<dbReference type="InterPro" id="IPR050619">
    <property type="entry name" value="Flavodoxin"/>
</dbReference>
<accession>A0A0P1FQZ7</accession>
<evidence type="ECO:0000256" key="5">
    <source>
        <dbReference type="ARBA" id="ARBA00022643"/>
    </source>
</evidence>
<keyword evidence="3" id="KW-0813">Transport</keyword>
<dbReference type="PANTHER" id="PTHR42809:SF1">
    <property type="entry name" value="FLAVODOXIN 1"/>
    <property type="match status" value="1"/>
</dbReference>
<evidence type="ECO:0000313" key="9">
    <source>
        <dbReference type="Proteomes" id="UP000051587"/>
    </source>
</evidence>
<dbReference type="GO" id="GO:0010181">
    <property type="term" value="F:FMN binding"/>
    <property type="evidence" value="ECO:0007669"/>
    <property type="project" value="InterPro"/>
</dbReference>
<dbReference type="SUPFAM" id="SSF52218">
    <property type="entry name" value="Flavoproteins"/>
    <property type="match status" value="1"/>
</dbReference>
<comment type="similarity">
    <text evidence="2">Belongs to the flavodoxin family.</text>
</comment>
<dbReference type="GO" id="GO:0004783">
    <property type="term" value="F:sulfite reductase (NADPH) activity"/>
    <property type="evidence" value="ECO:0007669"/>
    <property type="project" value="UniProtKB-EC"/>
</dbReference>
<keyword evidence="6" id="KW-0249">Electron transport</keyword>
<evidence type="ECO:0000256" key="2">
    <source>
        <dbReference type="ARBA" id="ARBA00005267"/>
    </source>
</evidence>
<organism evidence="8 9">
    <name type="scientific">Thalassovita gelatinovora</name>
    <name type="common">Thalassobius gelatinovorus</name>
    <dbReference type="NCBI Taxonomy" id="53501"/>
    <lineage>
        <taxon>Bacteria</taxon>
        <taxon>Pseudomonadati</taxon>
        <taxon>Pseudomonadota</taxon>
        <taxon>Alphaproteobacteria</taxon>
        <taxon>Rhodobacterales</taxon>
        <taxon>Roseobacteraceae</taxon>
        <taxon>Thalassovita</taxon>
    </lineage>
</organism>
<evidence type="ECO:0000313" key="8">
    <source>
        <dbReference type="EMBL" id="CUH63636.1"/>
    </source>
</evidence>
<dbReference type="Gene3D" id="3.40.50.360">
    <property type="match status" value="1"/>
</dbReference>
<dbReference type="PRINTS" id="PR00369">
    <property type="entry name" value="FLAVODOXIN"/>
</dbReference>
<dbReference type="RefSeq" id="WP_058261586.1">
    <property type="nucleotide sequence ID" value="NZ_CP051181.1"/>
</dbReference>
<reference evidence="8 9" key="1">
    <citation type="submission" date="2015-09" db="EMBL/GenBank/DDBJ databases">
        <authorList>
            <consortium name="Swine Surveillance"/>
        </authorList>
    </citation>
    <scope>NUCLEOTIDE SEQUENCE [LARGE SCALE GENOMIC DNA]</scope>
    <source>
        <strain evidence="8 9">CECT 4357</strain>
    </source>
</reference>
<dbReference type="PROSITE" id="PS50902">
    <property type="entry name" value="FLAVODOXIN_LIKE"/>
    <property type="match status" value="1"/>
</dbReference>
<dbReference type="Pfam" id="PF00258">
    <property type="entry name" value="Flavodoxin_1"/>
    <property type="match status" value="1"/>
</dbReference>
<keyword evidence="8" id="KW-0560">Oxidoreductase</keyword>
<evidence type="ECO:0000256" key="3">
    <source>
        <dbReference type="ARBA" id="ARBA00022448"/>
    </source>
</evidence>
<dbReference type="InterPro" id="IPR008254">
    <property type="entry name" value="Flavodoxin/NO_synth"/>
</dbReference>
<evidence type="ECO:0000259" key="7">
    <source>
        <dbReference type="PROSITE" id="PS50902"/>
    </source>
</evidence>
<dbReference type="InterPro" id="IPR029039">
    <property type="entry name" value="Flavoprotein-like_sf"/>
</dbReference>
<gene>
    <name evidence="8" type="primary">cysJ_1</name>
    <name evidence="8" type="ORF">TG4357_00798</name>
</gene>
<evidence type="ECO:0000256" key="1">
    <source>
        <dbReference type="ARBA" id="ARBA00001917"/>
    </source>
</evidence>
<keyword evidence="9" id="KW-1185">Reference proteome</keyword>
<protein>
    <submittedName>
        <fullName evidence="8">Sulfite reductase [NADPH] flavoprotein alpha-component</fullName>
        <ecNumber evidence="8">1.8.1.2</ecNumber>
    </submittedName>
</protein>
<dbReference type="EMBL" id="CYSA01000008">
    <property type="protein sequence ID" value="CUH63636.1"/>
    <property type="molecule type" value="Genomic_DNA"/>
</dbReference>
<keyword evidence="5" id="KW-0288">FMN</keyword>
<dbReference type="PANTHER" id="PTHR42809">
    <property type="entry name" value="FLAVODOXIN 2"/>
    <property type="match status" value="1"/>
</dbReference>
<dbReference type="OrthoDB" id="9816402at2"/>
<evidence type="ECO:0000256" key="4">
    <source>
        <dbReference type="ARBA" id="ARBA00022630"/>
    </source>
</evidence>
<keyword evidence="4" id="KW-0285">Flavoprotein</keyword>
<name>A0A0P1FQZ7_THAGE</name>